<reference evidence="1" key="1">
    <citation type="submission" date="2021-09" db="EMBL/GenBank/DDBJ databases">
        <title>Isolation and characterization of 3-chlorobenzoate degrading bacteria from soils in Shizuoka.</title>
        <authorList>
            <person name="Ifat A."/>
            <person name="Ogawa N."/>
            <person name="Kimbara K."/>
            <person name="Moriuchi R."/>
            <person name="Dohra H."/>
            <person name="Shintani M."/>
        </authorList>
    </citation>
    <scope>NUCLEOTIDE SEQUENCE</scope>
    <source>
        <strain evidence="1">19CS2-2</strain>
    </source>
</reference>
<dbReference type="Proteomes" id="UP001055013">
    <property type="component" value="Unassembled WGS sequence"/>
</dbReference>
<comment type="caution">
    <text evidence="1">The sequence shown here is derived from an EMBL/GenBank/DDBJ whole genome shotgun (WGS) entry which is preliminary data.</text>
</comment>
<dbReference type="EMBL" id="BPUR01000006">
    <property type="protein sequence ID" value="GJH17698.1"/>
    <property type="molecule type" value="Genomic_DNA"/>
</dbReference>
<keyword evidence="2" id="KW-1185">Reference proteome</keyword>
<name>A0ACB5QRV8_9BURK</name>
<evidence type="ECO:0000313" key="1">
    <source>
        <dbReference type="EMBL" id="GJH17698.1"/>
    </source>
</evidence>
<sequence>MKRKLIIAGMPESGKSTFIAALRHLLVHQDVRTKLVATRLSDAEGHLNRLEQEWIACEKVERTKQTVEEWVSLFVKQVDGSQEAVLMIPDFSGEAFRRPAATGHCSEAVASMLQEIDGMLLFTNADRGADDIRLEQFAGLLDEAIDASEDLVEGVPVGSKESVNEDVVPFEPLNMPEEPLLVEILQILNRPPRAPRKRMLAIIVSAWDEVQDNPAEPEEWLRQHRPMLWQYLRSNTTLWESRVYGVSAQGGRLPQDKVALQCTIPGQRVQIVGHQAQPHDLTDPIDWLMASTE</sequence>
<proteinExistence type="predicted"/>
<organism evidence="1 2">
    <name type="scientific">Caballeronia novacaledonica</name>
    <dbReference type="NCBI Taxonomy" id="1544861"/>
    <lineage>
        <taxon>Bacteria</taxon>
        <taxon>Pseudomonadati</taxon>
        <taxon>Pseudomonadota</taxon>
        <taxon>Betaproteobacteria</taxon>
        <taxon>Burkholderiales</taxon>
        <taxon>Burkholderiaceae</taxon>
        <taxon>Caballeronia</taxon>
    </lineage>
</organism>
<gene>
    <name evidence="1" type="ORF">CBA19CS22_14170</name>
</gene>
<accession>A0ACB5QRV8</accession>
<evidence type="ECO:0000313" key="2">
    <source>
        <dbReference type="Proteomes" id="UP001055013"/>
    </source>
</evidence>
<protein>
    <submittedName>
        <fullName evidence="1">Uncharacterized protein</fullName>
    </submittedName>
</protein>